<dbReference type="EMBL" id="GG663367">
    <property type="protein sequence ID" value="EEH07072.1"/>
    <property type="molecule type" value="Genomic_DNA"/>
</dbReference>
<evidence type="ECO:0000313" key="4">
    <source>
        <dbReference type="Proteomes" id="UP000001631"/>
    </source>
</evidence>
<feature type="compositionally biased region" description="Basic and acidic residues" evidence="1">
    <location>
        <begin position="635"/>
        <end position="647"/>
    </location>
</feature>
<reference evidence="3" key="1">
    <citation type="submission" date="2009-02" db="EMBL/GenBank/DDBJ databases">
        <title>The Genome Sequence of Ajellomyces capsulatus strain G186AR.</title>
        <authorList>
            <consortium name="The Broad Institute Genome Sequencing Platform"/>
            <person name="Champion M."/>
            <person name="Cuomo C."/>
            <person name="Ma L.-J."/>
            <person name="Henn M.R."/>
            <person name="Sil A."/>
            <person name="Goldman B."/>
            <person name="Young S.K."/>
            <person name="Kodira C.D."/>
            <person name="Zeng Q."/>
            <person name="Koehrsen M."/>
            <person name="Alvarado L."/>
            <person name="Berlin A."/>
            <person name="Borenstein D."/>
            <person name="Chen Z."/>
            <person name="Engels R."/>
            <person name="Freedman E."/>
            <person name="Gellesch M."/>
            <person name="Goldberg J."/>
            <person name="Griggs A."/>
            <person name="Gujja S."/>
            <person name="Heiman D."/>
            <person name="Hepburn T."/>
            <person name="Howarth C."/>
            <person name="Jen D."/>
            <person name="Larson L."/>
            <person name="Lewis B."/>
            <person name="Mehta T."/>
            <person name="Park D."/>
            <person name="Pearson M."/>
            <person name="Roberts A."/>
            <person name="Saif S."/>
            <person name="Shea T."/>
            <person name="Shenoy N."/>
            <person name="Sisk P."/>
            <person name="Stolte C."/>
            <person name="Sykes S."/>
            <person name="Walk T."/>
            <person name="White J."/>
            <person name="Yandava C."/>
            <person name="Klein B."/>
            <person name="McEwen J.G."/>
            <person name="Puccia R."/>
            <person name="Goldman G.H."/>
            <person name="Felipe M.S."/>
            <person name="Nino-Vega G."/>
            <person name="San-Blas G."/>
            <person name="Taylor J."/>
            <person name="Mendoza L."/>
            <person name="Galagan J."/>
            <person name="Nusbaum C."/>
            <person name="Birren B."/>
        </authorList>
    </citation>
    <scope>NUCLEOTIDE SEQUENCE</scope>
    <source>
        <strain evidence="3">G186AR</strain>
    </source>
</reference>
<dbReference type="AlphaFoldDB" id="C0NMH4"/>
<feature type="compositionally biased region" description="Low complexity" evidence="1">
    <location>
        <begin position="326"/>
        <end position="343"/>
    </location>
</feature>
<feature type="compositionally biased region" description="Polar residues" evidence="1">
    <location>
        <begin position="344"/>
        <end position="353"/>
    </location>
</feature>
<dbReference type="InParanoid" id="C0NMH4"/>
<dbReference type="InterPro" id="IPR004827">
    <property type="entry name" value="bZIP"/>
</dbReference>
<accession>C0NMH4</accession>
<protein>
    <recommendedName>
        <fullName evidence="2">BZIP domain-containing protein</fullName>
    </recommendedName>
</protein>
<dbReference type="Pfam" id="PF07716">
    <property type="entry name" value="bZIP_2"/>
    <property type="match status" value="1"/>
</dbReference>
<keyword evidence="4" id="KW-1185">Reference proteome</keyword>
<dbReference type="Proteomes" id="UP000001631">
    <property type="component" value="Unassembled WGS sequence"/>
</dbReference>
<feature type="domain" description="BZIP" evidence="2">
    <location>
        <begin position="547"/>
        <end position="561"/>
    </location>
</feature>
<feature type="compositionally biased region" description="Polar residues" evidence="1">
    <location>
        <begin position="446"/>
        <end position="463"/>
    </location>
</feature>
<dbReference type="GO" id="GO:0003700">
    <property type="term" value="F:DNA-binding transcription factor activity"/>
    <property type="evidence" value="ECO:0007669"/>
    <property type="project" value="InterPro"/>
</dbReference>
<evidence type="ECO:0000313" key="3">
    <source>
        <dbReference type="EMBL" id="EEH07072.1"/>
    </source>
</evidence>
<evidence type="ECO:0000256" key="1">
    <source>
        <dbReference type="SAM" id="MobiDB-lite"/>
    </source>
</evidence>
<feature type="region of interest" description="Disordered" evidence="1">
    <location>
        <begin position="533"/>
        <end position="570"/>
    </location>
</feature>
<feature type="compositionally biased region" description="Polar residues" evidence="1">
    <location>
        <begin position="666"/>
        <end position="694"/>
    </location>
</feature>
<proteinExistence type="predicted"/>
<feature type="region of interest" description="Disordered" evidence="1">
    <location>
        <begin position="608"/>
        <end position="726"/>
    </location>
</feature>
<dbReference type="PROSITE" id="PS00036">
    <property type="entry name" value="BZIP_BASIC"/>
    <property type="match status" value="1"/>
</dbReference>
<dbReference type="HOGENOM" id="CLU_020564_0_0_1"/>
<evidence type="ECO:0000259" key="2">
    <source>
        <dbReference type="PROSITE" id="PS00036"/>
    </source>
</evidence>
<name>C0NMH4_AJECG</name>
<feature type="region of interest" description="Disordered" evidence="1">
    <location>
        <begin position="195"/>
        <end position="293"/>
    </location>
</feature>
<sequence length="726" mass="78646">MSGAANDDEKHWTEAASMVKVPGTNLHGQSCITASLMGQVKSPPQQAPRPVWITCKTPGMDRQRIKTTDCATIIQRKPFTLLSWRFKLAAQLPASGAPPSALVGSTITPLYHSRGHLPCICRPLSEAQALPAFTSALALAKGIVSHQAIPSVVPGPGEELPHIFELLLCQSSSHLLLAPLGSDHSRLPSLSYLRPSESRSIQEGGKDRPCYAPRNLSLGGVQEHMSKRPHASDFPSGSPSRRVRKTVATAELSPRSRNDGTIELLEPPPTRDSGPAPQPGRTGSPDPAWRTPTTRSIGMHAILNPSHTLATGHSVQQANRDIVGATPSTSPSPSTNPHVTPSSAGLTPQSDRSISQHDRTIYSPLPQRHILTAKSPGARAASIGASYGPARGTMAVENNPFLPTQQLYGDPTMRPTMEAPLSMRYSISHPSIPPTTLPIDPRPITGRQSSGPQTTAPGTSNTAYSPLIQGSHVPASTNLLQQPVTSLSQSAGISFTGEENRSRTPHEGGSSYAFVGGQNKFASPRDIQSRLSVPVDFDSGSRKAAEKRLKNSDASKRFRERKKVNEKEMKQEVERQKDDIKFLTEERDFYRVERDFFRTLYDREIGLHRIPPRPTSPRLRQSSAPVSESESEQPLQDRLERPGGERHVRQRTSSAPTRLPLPPMSPAQSNPYPSSWSTSASVTPISQTARSGPQSHYPAACVPPDASLPPIQSPREPPERSWNTGP</sequence>
<feature type="region of interest" description="Disordered" evidence="1">
    <location>
        <begin position="323"/>
        <end position="356"/>
    </location>
</feature>
<dbReference type="GeneID" id="69036967"/>
<organism evidence="3 4">
    <name type="scientific">Ajellomyces capsulatus (strain G186AR / H82 / ATCC MYA-2454 / RMSCC 2432)</name>
    <name type="common">Darling's disease fungus</name>
    <name type="synonym">Histoplasma capsulatum</name>
    <dbReference type="NCBI Taxonomy" id="447093"/>
    <lineage>
        <taxon>Eukaryota</taxon>
        <taxon>Fungi</taxon>
        <taxon>Dikarya</taxon>
        <taxon>Ascomycota</taxon>
        <taxon>Pezizomycotina</taxon>
        <taxon>Eurotiomycetes</taxon>
        <taxon>Eurotiomycetidae</taxon>
        <taxon>Onygenales</taxon>
        <taxon>Ajellomycetaceae</taxon>
        <taxon>Histoplasma</taxon>
    </lineage>
</organism>
<dbReference type="CDD" id="cd14686">
    <property type="entry name" value="bZIP"/>
    <property type="match status" value="1"/>
</dbReference>
<feature type="region of interest" description="Disordered" evidence="1">
    <location>
        <begin position="434"/>
        <end position="463"/>
    </location>
</feature>
<feature type="compositionally biased region" description="Polar residues" evidence="1">
    <location>
        <begin position="618"/>
        <end position="634"/>
    </location>
</feature>
<dbReference type="VEuPathDB" id="FungiDB:I7I50_11993"/>
<gene>
    <name evidence="3" type="ORF">HCBG_03951</name>
</gene>
<dbReference type="RefSeq" id="XP_045287553.1">
    <property type="nucleotide sequence ID" value="XM_045431000.1"/>
</dbReference>
<feature type="compositionally biased region" description="Basic and acidic residues" evidence="1">
    <location>
        <begin position="539"/>
        <end position="570"/>
    </location>
</feature>